<feature type="non-terminal residue" evidence="3">
    <location>
        <position position="1"/>
    </location>
</feature>
<feature type="compositionally biased region" description="Basic and acidic residues" evidence="2">
    <location>
        <begin position="40"/>
        <end position="50"/>
    </location>
</feature>
<dbReference type="Proteomes" id="UP001249851">
    <property type="component" value="Unassembled WGS sequence"/>
</dbReference>
<dbReference type="PANTHER" id="PTHR47331">
    <property type="entry name" value="PHD-TYPE DOMAIN-CONTAINING PROTEIN"/>
    <property type="match status" value="1"/>
</dbReference>
<sequence>MLLQHDEARDVITEAEYLCKQAAELRSKISERIFELEREEMRSRRSEKSQSSKGTGHSRISRLSSSSQLSILKMKTMAELARKEVELKYARIEAEKKLEMERKRWEVEELQQLRSYESAKAVADAVFKLEEEEKSPDLLDLRQFEIPDDTKEERTRDYISSLSTASSECNLIPLPYSFQPVVKDEYPSSQQRVQPGDKRLQINPEQGGKNSDPKKLEEKIVTHASSITPVNPQDSRPTTSDSPQATDEAHHQGIAEAIAEGMEAARLPTPQLKVFNGDPLDWPTWKAAFETVIEKRTVNSNEKILYLLQFLSGPPKKIVEGYQFVQTQDAYREAKGTLERRFGHPAVVAEAFRKRLENWPRISPRDGIALRDFADFLKTCELAMRSIEDLETLNKQHDNKQLLKNGDSKFPPFSEFVRFVTKIAEVQCLPVLSSLATNECVKESKPRIYKGRARPRRNGEVSTLATRVKEKQAIPKDEKKVYCHWCGSTSHGLDLCQEFMKKPRKEITQFIIRKGLCLKCLTHGHMSKENKCESVLSCAKCNQPHLTCLHMDKKNNTDEAERYNPEAVAKCSQASSAESSHTSEDHVTEHFLPLRTVDSHCGEP</sequence>
<keyword evidence="1" id="KW-0175">Coiled coil</keyword>
<keyword evidence="4" id="KW-1185">Reference proteome</keyword>
<protein>
    <submittedName>
        <fullName evidence="3">Uncharacterized protein</fullName>
    </submittedName>
</protein>
<evidence type="ECO:0000256" key="1">
    <source>
        <dbReference type="SAM" id="Coils"/>
    </source>
</evidence>
<feature type="region of interest" description="Disordered" evidence="2">
    <location>
        <begin position="186"/>
        <end position="250"/>
    </location>
</feature>
<feature type="compositionally biased region" description="Basic and acidic residues" evidence="2">
    <location>
        <begin position="211"/>
        <end position="221"/>
    </location>
</feature>
<reference evidence="3" key="2">
    <citation type="journal article" date="2023" name="Science">
        <title>Genomic signatures of disease resistance in endangered staghorn corals.</title>
        <authorList>
            <person name="Vollmer S.V."/>
            <person name="Selwyn J.D."/>
            <person name="Despard B.A."/>
            <person name="Roesel C.L."/>
        </authorList>
    </citation>
    <scope>NUCLEOTIDE SEQUENCE</scope>
    <source>
        <strain evidence="3">K2</strain>
    </source>
</reference>
<name>A0AAD9UR43_ACRCE</name>
<dbReference type="Pfam" id="PF03564">
    <property type="entry name" value="DUF1759"/>
    <property type="match status" value="1"/>
</dbReference>
<dbReference type="AlphaFoldDB" id="A0AAD9UR43"/>
<reference evidence="3" key="1">
    <citation type="journal article" date="2023" name="G3 (Bethesda)">
        <title>Whole genome assembly and annotation of the endangered Caribbean coral Acropora cervicornis.</title>
        <authorList>
            <person name="Selwyn J.D."/>
            <person name="Vollmer S.V."/>
        </authorList>
    </citation>
    <scope>NUCLEOTIDE SEQUENCE</scope>
    <source>
        <strain evidence="3">K2</strain>
    </source>
</reference>
<organism evidence="3 4">
    <name type="scientific">Acropora cervicornis</name>
    <name type="common">Staghorn coral</name>
    <dbReference type="NCBI Taxonomy" id="6130"/>
    <lineage>
        <taxon>Eukaryota</taxon>
        <taxon>Metazoa</taxon>
        <taxon>Cnidaria</taxon>
        <taxon>Anthozoa</taxon>
        <taxon>Hexacorallia</taxon>
        <taxon>Scleractinia</taxon>
        <taxon>Astrocoeniina</taxon>
        <taxon>Acroporidae</taxon>
        <taxon>Acropora</taxon>
    </lineage>
</organism>
<accession>A0AAD9UR43</accession>
<comment type="caution">
    <text evidence="3">The sequence shown here is derived from an EMBL/GenBank/DDBJ whole genome shotgun (WGS) entry which is preliminary data.</text>
</comment>
<proteinExistence type="predicted"/>
<evidence type="ECO:0000313" key="4">
    <source>
        <dbReference type="Proteomes" id="UP001249851"/>
    </source>
</evidence>
<evidence type="ECO:0000313" key="3">
    <source>
        <dbReference type="EMBL" id="KAK2546632.1"/>
    </source>
</evidence>
<dbReference type="PANTHER" id="PTHR47331:SF5">
    <property type="entry name" value="RIBONUCLEASE H"/>
    <property type="match status" value="1"/>
</dbReference>
<feature type="coiled-coil region" evidence="1">
    <location>
        <begin position="75"/>
        <end position="113"/>
    </location>
</feature>
<dbReference type="InterPro" id="IPR005312">
    <property type="entry name" value="DUF1759"/>
</dbReference>
<gene>
    <name evidence="3" type="ORF">P5673_033760</name>
</gene>
<feature type="compositionally biased region" description="Polar residues" evidence="2">
    <location>
        <begin position="223"/>
        <end position="245"/>
    </location>
</feature>
<dbReference type="EMBL" id="JARQWQ010000373">
    <property type="protein sequence ID" value="KAK2546632.1"/>
    <property type="molecule type" value="Genomic_DNA"/>
</dbReference>
<feature type="region of interest" description="Disordered" evidence="2">
    <location>
        <begin position="40"/>
        <end position="64"/>
    </location>
</feature>
<evidence type="ECO:0000256" key="2">
    <source>
        <dbReference type="SAM" id="MobiDB-lite"/>
    </source>
</evidence>